<dbReference type="RefSeq" id="WP_015504674.1">
    <property type="nucleotide sequence ID" value="NC_020913.1"/>
</dbReference>
<dbReference type="GO" id="GO:0050660">
    <property type="term" value="F:flavin adenine dinucleotide binding"/>
    <property type="evidence" value="ECO:0007669"/>
    <property type="project" value="InterPro"/>
</dbReference>
<dbReference type="CDD" id="cd01715">
    <property type="entry name" value="ETF_alpha"/>
    <property type="match status" value="1"/>
</dbReference>
<organism evidence="3 4">
    <name type="scientific">Methanomethylophilus alvi (strain Mx1201)</name>
    <dbReference type="NCBI Taxonomy" id="1236689"/>
    <lineage>
        <taxon>Archaea</taxon>
        <taxon>Methanobacteriati</taxon>
        <taxon>Thermoplasmatota</taxon>
        <taxon>Thermoplasmata</taxon>
        <taxon>Methanomassiliicoccales</taxon>
        <taxon>Methanomethylophilaceae</taxon>
        <taxon>Methanomethylophilus</taxon>
    </lineage>
</organism>
<sequence length="355" mass="38204">MTGCESCSGGSCSSDGKNKGLPPGMLEQYKLNVDRSDGYLIWVEIDRSGEYPRVSDVSLEILSKVRSMNDGSRIWGVVFGHAELKPLYGEIFSHGVETLYEVHDKRLCTFHPEAYADALAQIIVRTEPAVVLMGATPRGRELAPRVAAKLDAGLTADCTDLSVDDRIISMTRPAFGGNVLATIQCTAFPQMATVRPGVFPISDPSEGAKGTVIYWQYDGCGLKDIVSSENVRNEEDDITRSRILVSLGAGVKKDSIPIAESVARKLGGMVSCSRKLVEKGWFPQSRQVGQSGKSVAPDVYLAFGISGSVQHLAGISSAKRVISVNTDPDARIGEVADEIIVGDANAVLRELDRIL</sequence>
<evidence type="ECO:0000313" key="4">
    <source>
        <dbReference type="Proteomes" id="UP000012672"/>
    </source>
</evidence>
<dbReference type="eggNOG" id="arCOG00448">
    <property type="taxonomic scope" value="Archaea"/>
</dbReference>
<reference evidence="3 4" key="1">
    <citation type="journal article" date="2012" name="J. Bacteriol.">
        <title>Genome sequence of 'Candidatus Methanomethylophilus alvus' Mx1201, a methanogenic archaeon from the human gut belonging to a seventh order of methanogens.</title>
        <authorList>
            <person name="Borrel G."/>
            <person name="Harris H.M."/>
            <person name="Tottey W."/>
            <person name="Mihajlovski A."/>
            <person name="Parisot N."/>
            <person name="Peyretaillade E."/>
            <person name="Peyret P."/>
            <person name="Gribaldo S."/>
            <person name="O'Toole P.W."/>
            <person name="Brugere J.F."/>
        </authorList>
    </citation>
    <scope>NUCLEOTIDE SEQUENCE [LARGE SCALE GENOMIC DNA]</scope>
    <source>
        <strain evidence="3 4">Mx1201</strain>
    </source>
</reference>
<dbReference type="SMART" id="SM00893">
    <property type="entry name" value="ETF"/>
    <property type="match status" value="1"/>
</dbReference>
<proteinExistence type="inferred from homology"/>
<dbReference type="GO" id="GO:0033539">
    <property type="term" value="P:fatty acid beta-oxidation using acyl-CoA dehydrogenase"/>
    <property type="evidence" value="ECO:0007669"/>
    <property type="project" value="TreeGrafter"/>
</dbReference>
<keyword evidence="4" id="KW-1185">Reference proteome</keyword>
<dbReference type="InterPro" id="IPR014731">
    <property type="entry name" value="ETF_asu_C"/>
</dbReference>
<dbReference type="InterPro" id="IPR014729">
    <property type="entry name" value="Rossmann-like_a/b/a_fold"/>
</dbReference>
<feature type="domain" description="Electron transfer flavoprotein alpha/beta-subunit N-terminal" evidence="2">
    <location>
        <begin position="41"/>
        <end position="229"/>
    </location>
</feature>
<evidence type="ECO:0000256" key="1">
    <source>
        <dbReference type="ARBA" id="ARBA00005817"/>
    </source>
</evidence>
<accession>M9SJ22</accession>
<protein>
    <submittedName>
        <fullName evidence="3">Electron transfer flavoprotein, alpha subunit</fullName>
    </submittedName>
</protein>
<dbReference type="Gene3D" id="3.40.50.620">
    <property type="entry name" value="HUPs"/>
    <property type="match status" value="1"/>
</dbReference>
<dbReference type="Proteomes" id="UP000012672">
    <property type="component" value="Chromosome"/>
</dbReference>
<dbReference type="PIRSF" id="PIRSF000089">
    <property type="entry name" value="Electra_flavoP_a"/>
    <property type="match status" value="1"/>
</dbReference>
<dbReference type="SUPFAM" id="SSF52402">
    <property type="entry name" value="Adenine nucleotide alpha hydrolases-like"/>
    <property type="match status" value="1"/>
</dbReference>
<dbReference type="Gene3D" id="3.40.50.1220">
    <property type="entry name" value="TPP-binding domain"/>
    <property type="match status" value="1"/>
</dbReference>
<name>M9SJ22_METAX</name>
<dbReference type="KEGG" id="max:MMALV_07890"/>
<dbReference type="STRING" id="1236689.MMALV_07890"/>
<dbReference type="OrthoDB" id="307696at2157"/>
<dbReference type="Pfam" id="PF01012">
    <property type="entry name" value="ETF"/>
    <property type="match status" value="1"/>
</dbReference>
<dbReference type="SUPFAM" id="SSF52467">
    <property type="entry name" value="DHS-like NAD/FAD-binding domain"/>
    <property type="match status" value="1"/>
</dbReference>
<dbReference type="GeneID" id="41321577"/>
<gene>
    <name evidence="3" type="ORF">MMALV_07890</name>
</gene>
<comment type="similarity">
    <text evidence="1">Belongs to the ETF alpha-subunit/FixB family.</text>
</comment>
<dbReference type="GO" id="GO:0009055">
    <property type="term" value="F:electron transfer activity"/>
    <property type="evidence" value="ECO:0007669"/>
    <property type="project" value="InterPro"/>
</dbReference>
<dbReference type="InterPro" id="IPR014730">
    <property type="entry name" value="ETF_a/b_N"/>
</dbReference>
<dbReference type="AlphaFoldDB" id="M9SJ22"/>
<dbReference type="InterPro" id="IPR001308">
    <property type="entry name" value="ETF_a/FixB"/>
</dbReference>
<dbReference type="InterPro" id="IPR029035">
    <property type="entry name" value="DHS-like_NAD/FAD-binding_dom"/>
</dbReference>
<evidence type="ECO:0000259" key="2">
    <source>
        <dbReference type="SMART" id="SM00893"/>
    </source>
</evidence>
<dbReference type="InterPro" id="IPR033947">
    <property type="entry name" value="ETF_alpha_N"/>
</dbReference>
<evidence type="ECO:0000313" key="3">
    <source>
        <dbReference type="EMBL" id="AGI85527.1"/>
    </source>
</evidence>
<dbReference type="PANTHER" id="PTHR43153:SF1">
    <property type="entry name" value="ELECTRON TRANSFER FLAVOPROTEIN SUBUNIT ALPHA, MITOCHONDRIAL"/>
    <property type="match status" value="1"/>
</dbReference>
<dbReference type="EMBL" id="CP004049">
    <property type="protein sequence ID" value="AGI85527.1"/>
    <property type="molecule type" value="Genomic_DNA"/>
</dbReference>
<dbReference type="HOGENOM" id="CLU_034178_1_1_2"/>
<dbReference type="PANTHER" id="PTHR43153">
    <property type="entry name" value="ELECTRON TRANSFER FLAVOPROTEIN ALPHA"/>
    <property type="match status" value="1"/>
</dbReference>
<dbReference type="Pfam" id="PF00766">
    <property type="entry name" value="ETF_alpha"/>
    <property type="match status" value="1"/>
</dbReference>
<dbReference type="InParanoid" id="M9SJ22"/>